<reference evidence="2" key="1">
    <citation type="submission" date="2018-06" db="EMBL/GenBank/DDBJ databases">
        <title>The population structure and effector haplotypes of the Australian population of the wheat pathogen Parastagonospora nodorum.</title>
        <authorList>
            <person name="Phan H.T.T."/>
            <person name="Tan K.-C."/>
        </authorList>
    </citation>
    <scope>NUCLEOTIDE SEQUENCE</scope>
    <source>
        <strain evidence="2">Fr15_21</strain>
    </source>
</reference>
<dbReference type="Gene3D" id="2.60.40.1920">
    <property type="entry name" value="Proteinaceous host-selective toxin ToxA"/>
    <property type="match status" value="1"/>
</dbReference>
<feature type="signal peptide" evidence="1">
    <location>
        <begin position="1"/>
        <end position="16"/>
    </location>
</feature>
<feature type="chain" id="PRO_5019278272" evidence="1">
    <location>
        <begin position="17"/>
        <end position="178"/>
    </location>
</feature>
<evidence type="ECO:0000256" key="1">
    <source>
        <dbReference type="SAM" id="SignalP"/>
    </source>
</evidence>
<dbReference type="InterPro" id="IPR021635">
    <property type="entry name" value="Toxin_ToxA"/>
</dbReference>
<protein>
    <submittedName>
        <fullName evidence="2">ToxA</fullName>
    </submittedName>
</protein>
<sequence>MRSILVLLFSAAAVLAAPTPEADPGYEIVKLFGAANSSELDARGLSLDWTLKPRGLLQERQGSCMSITINPSRPSVNNIGQVDIDSVILGRPGAIGSWPLNNFVTIGLNRVNANTVRVNVVNTGRTNRLIITQWDNTLTRGDVYELFGDYALIQGRGSFCLNIRSDSGRENWRMQLEN</sequence>
<name>A0A411PNK5_PHAND</name>
<proteinExistence type="predicted"/>
<dbReference type="Pfam" id="PF11584">
    <property type="entry name" value="Toxin_ToxA"/>
    <property type="match status" value="1"/>
</dbReference>
<evidence type="ECO:0000313" key="2">
    <source>
        <dbReference type="EMBL" id="QBG05634.1"/>
    </source>
</evidence>
<dbReference type="InterPro" id="IPR038701">
    <property type="entry name" value="ToxA_sf"/>
</dbReference>
<accession>A0A411PNK5</accession>
<organism evidence="2">
    <name type="scientific">Phaeosphaeria nodorum</name>
    <name type="common">Glume blotch fungus</name>
    <name type="synonym">Parastagonospora nodorum</name>
    <dbReference type="NCBI Taxonomy" id="13684"/>
    <lineage>
        <taxon>Eukaryota</taxon>
        <taxon>Fungi</taxon>
        <taxon>Dikarya</taxon>
        <taxon>Ascomycota</taxon>
        <taxon>Pezizomycotina</taxon>
        <taxon>Dothideomycetes</taxon>
        <taxon>Pleosporomycetidae</taxon>
        <taxon>Pleosporales</taxon>
        <taxon>Pleosporineae</taxon>
        <taxon>Phaeosphaeriaceae</taxon>
        <taxon>Parastagonospora</taxon>
    </lineage>
</organism>
<keyword evidence="1" id="KW-0732">Signal</keyword>
<dbReference type="AlphaFoldDB" id="A0A411PNK5"/>
<dbReference type="EMBL" id="MH511824">
    <property type="protein sequence ID" value="QBG05634.1"/>
    <property type="molecule type" value="Genomic_DNA"/>
</dbReference>